<protein>
    <submittedName>
        <fullName evidence="3">UDP-glucose 4-epimerase</fullName>
        <ecNumber evidence="3">5.1.3.2</ecNumber>
    </submittedName>
</protein>
<organism evidence="3 4">
    <name type="scientific">Candidatus Neptunichlamydia vexilliferae</name>
    <dbReference type="NCBI Taxonomy" id="1651774"/>
    <lineage>
        <taxon>Bacteria</taxon>
        <taxon>Pseudomonadati</taxon>
        <taxon>Chlamydiota</taxon>
        <taxon>Chlamydiia</taxon>
        <taxon>Parachlamydiales</taxon>
        <taxon>Simkaniaceae</taxon>
        <taxon>Candidatus Neptunichlamydia</taxon>
    </lineage>
</organism>
<evidence type="ECO:0000256" key="1">
    <source>
        <dbReference type="ARBA" id="ARBA00007637"/>
    </source>
</evidence>
<dbReference type="CDD" id="cd05256">
    <property type="entry name" value="UDP_AE_SDR_e"/>
    <property type="match status" value="1"/>
</dbReference>
<name>A0ABS0AZL3_9BACT</name>
<keyword evidence="4" id="KW-1185">Reference proteome</keyword>
<dbReference type="SUPFAM" id="SSF51735">
    <property type="entry name" value="NAD(P)-binding Rossmann-fold domains"/>
    <property type="match status" value="1"/>
</dbReference>
<proteinExistence type="inferred from homology"/>
<sequence>MTKRGATMSKNIVRRVLITGGAGFIGSHLSELLLEEGHEVIALDNLASGRVTNLPKHPNLTFVEADIRDVDAVRPHFEGVDWVFHLAALADIVPSIENPREYFEVNVDGTFNVLECAKGAKRLLYAASSSCYGIPDTYPTPETTPIRPQYPYALTKFLGEELVMHWEQVYKIPSLSLRLFNVYGPRARTTGTYGAVFGVFLTQKLNNKPLTVVGDGTQTRDFTFVKDVARAFLMGAESSASGKILNVGSGNHYPVNRIVELLNHDSVNIPKRPGEPDCTFADVSKIEKTLGFTAKTSFEEGVAQLLASIEDFRDAPLWEPESIKEATKTWFEYLS</sequence>
<comment type="caution">
    <text evidence="3">The sequence shown here is derived from an EMBL/GenBank/DDBJ whole genome shotgun (WGS) entry which is preliminary data.</text>
</comment>
<gene>
    <name evidence="3" type="ORF">NEPTK9_000552</name>
</gene>
<comment type="similarity">
    <text evidence="1">Belongs to the NAD(P)-dependent epimerase/dehydratase family.</text>
</comment>
<dbReference type="Pfam" id="PF01370">
    <property type="entry name" value="Epimerase"/>
    <property type="match status" value="1"/>
</dbReference>
<dbReference type="EC" id="5.1.3.2" evidence="3"/>
<dbReference type="Proteomes" id="UP001194714">
    <property type="component" value="Unassembled WGS sequence"/>
</dbReference>
<evidence type="ECO:0000259" key="2">
    <source>
        <dbReference type="Pfam" id="PF01370"/>
    </source>
</evidence>
<dbReference type="PANTHER" id="PTHR43000">
    <property type="entry name" value="DTDP-D-GLUCOSE 4,6-DEHYDRATASE-RELATED"/>
    <property type="match status" value="1"/>
</dbReference>
<feature type="domain" description="NAD-dependent epimerase/dehydratase" evidence="2">
    <location>
        <begin position="16"/>
        <end position="248"/>
    </location>
</feature>
<dbReference type="InterPro" id="IPR036291">
    <property type="entry name" value="NAD(P)-bd_dom_sf"/>
</dbReference>
<keyword evidence="3" id="KW-0413">Isomerase</keyword>
<reference evidence="3 4" key="1">
    <citation type="submission" date="2020-01" db="EMBL/GenBank/DDBJ databases">
        <title>Draft genome sequence of Cand. Neptunochlamydia vexilliferae K9.</title>
        <authorList>
            <person name="Schulz F."/>
            <person name="Koestlbacher S."/>
            <person name="Wascher F."/>
            <person name="Pizzetti I."/>
            <person name="Horn M."/>
        </authorList>
    </citation>
    <scope>NUCLEOTIDE SEQUENCE [LARGE SCALE GENOMIC DNA]</scope>
    <source>
        <strain evidence="3 4">K9</strain>
    </source>
</reference>
<accession>A0ABS0AZL3</accession>
<evidence type="ECO:0000313" key="3">
    <source>
        <dbReference type="EMBL" id="MBF5059047.1"/>
    </source>
</evidence>
<dbReference type="EMBL" id="JAAEJV010000009">
    <property type="protein sequence ID" value="MBF5059047.1"/>
    <property type="molecule type" value="Genomic_DNA"/>
</dbReference>
<dbReference type="GO" id="GO:0003978">
    <property type="term" value="F:UDP-glucose 4-epimerase activity"/>
    <property type="evidence" value="ECO:0007669"/>
    <property type="project" value="UniProtKB-EC"/>
</dbReference>
<evidence type="ECO:0000313" key="4">
    <source>
        <dbReference type="Proteomes" id="UP001194714"/>
    </source>
</evidence>
<dbReference type="InterPro" id="IPR001509">
    <property type="entry name" value="Epimerase_deHydtase"/>
</dbReference>
<dbReference type="Gene3D" id="3.40.50.720">
    <property type="entry name" value="NAD(P)-binding Rossmann-like Domain"/>
    <property type="match status" value="1"/>
</dbReference>